<feature type="compositionally biased region" description="Pro residues" evidence="1">
    <location>
        <begin position="57"/>
        <end position="69"/>
    </location>
</feature>
<sequence>MNDERDSAETPSPQPETESGRSPREDGDPPATAPEAALGESRTVAARSGADTGFPDRPLPADPVDPSPPEGDAEAAGDDTATPEPEMGPSS</sequence>
<accession>A0A8J3S0Z7</accession>
<dbReference type="AlphaFoldDB" id="A0A8J3S0Z7"/>
<dbReference type="RefSeq" id="WP_189242215.1">
    <property type="nucleotide sequence ID" value="NZ_BMQP01000011.1"/>
</dbReference>
<evidence type="ECO:0000313" key="2">
    <source>
        <dbReference type="EMBL" id="GIH85028.1"/>
    </source>
</evidence>
<reference evidence="2" key="1">
    <citation type="submission" date="2021-01" db="EMBL/GenBank/DDBJ databases">
        <title>Whole genome shotgun sequence of Planobispora rosea NBRC 15558.</title>
        <authorList>
            <person name="Komaki H."/>
            <person name="Tamura T."/>
        </authorList>
    </citation>
    <scope>NUCLEOTIDE SEQUENCE</scope>
    <source>
        <strain evidence="2">NBRC 15558</strain>
    </source>
</reference>
<dbReference type="EMBL" id="BOOI01000031">
    <property type="protein sequence ID" value="GIH85028.1"/>
    <property type="molecule type" value="Genomic_DNA"/>
</dbReference>
<organism evidence="2 3">
    <name type="scientific">Planobispora rosea</name>
    <dbReference type="NCBI Taxonomy" id="35762"/>
    <lineage>
        <taxon>Bacteria</taxon>
        <taxon>Bacillati</taxon>
        <taxon>Actinomycetota</taxon>
        <taxon>Actinomycetes</taxon>
        <taxon>Streptosporangiales</taxon>
        <taxon>Streptosporangiaceae</taxon>
        <taxon>Planobispora</taxon>
    </lineage>
</organism>
<keyword evidence="3" id="KW-1185">Reference proteome</keyword>
<comment type="caution">
    <text evidence="2">The sequence shown here is derived from an EMBL/GenBank/DDBJ whole genome shotgun (WGS) entry which is preliminary data.</text>
</comment>
<feature type="region of interest" description="Disordered" evidence="1">
    <location>
        <begin position="1"/>
        <end position="91"/>
    </location>
</feature>
<dbReference type="Proteomes" id="UP000655044">
    <property type="component" value="Unassembled WGS sequence"/>
</dbReference>
<evidence type="ECO:0000256" key="1">
    <source>
        <dbReference type="SAM" id="MobiDB-lite"/>
    </source>
</evidence>
<proteinExistence type="predicted"/>
<protein>
    <submittedName>
        <fullName evidence="2">Uncharacterized protein</fullName>
    </submittedName>
</protein>
<evidence type="ECO:0000313" key="3">
    <source>
        <dbReference type="Proteomes" id="UP000655044"/>
    </source>
</evidence>
<gene>
    <name evidence="2" type="ORF">Pro02_34360</name>
</gene>
<feature type="compositionally biased region" description="Basic and acidic residues" evidence="1">
    <location>
        <begin position="18"/>
        <end position="27"/>
    </location>
</feature>
<name>A0A8J3S0Z7_PLARO</name>